<keyword evidence="3" id="KW-1185">Reference proteome</keyword>
<name>A0ABN9SEP3_9DINO</name>
<sequence>MLLRCRNSVPGADAIHLRPWEDDSDPLSPKTVRPSASNPKNWNKGEYCPIVDRDMPEVCESLWSFRQLEGITVARLSDEEASTIWNVSGVGKKFASGAQMAPKK</sequence>
<accession>A0ABN9SEP3</accession>
<protein>
    <submittedName>
        <fullName evidence="2">Uncharacterized protein</fullName>
    </submittedName>
</protein>
<proteinExistence type="predicted"/>
<dbReference type="EMBL" id="CAUYUJ010010922">
    <property type="protein sequence ID" value="CAK0830526.1"/>
    <property type="molecule type" value="Genomic_DNA"/>
</dbReference>
<comment type="caution">
    <text evidence="2">The sequence shown here is derived from an EMBL/GenBank/DDBJ whole genome shotgun (WGS) entry which is preliminary data.</text>
</comment>
<reference evidence="2" key="1">
    <citation type="submission" date="2023-10" db="EMBL/GenBank/DDBJ databases">
        <authorList>
            <person name="Chen Y."/>
            <person name="Shah S."/>
            <person name="Dougan E. K."/>
            <person name="Thang M."/>
            <person name="Chan C."/>
        </authorList>
    </citation>
    <scope>NUCLEOTIDE SEQUENCE [LARGE SCALE GENOMIC DNA]</scope>
</reference>
<evidence type="ECO:0000313" key="2">
    <source>
        <dbReference type="EMBL" id="CAK0830526.1"/>
    </source>
</evidence>
<gene>
    <name evidence="2" type="ORF">PCOR1329_LOCUS29158</name>
</gene>
<feature type="region of interest" description="Disordered" evidence="1">
    <location>
        <begin position="16"/>
        <end position="39"/>
    </location>
</feature>
<dbReference type="Proteomes" id="UP001189429">
    <property type="component" value="Unassembled WGS sequence"/>
</dbReference>
<organism evidence="2 3">
    <name type="scientific">Prorocentrum cordatum</name>
    <dbReference type="NCBI Taxonomy" id="2364126"/>
    <lineage>
        <taxon>Eukaryota</taxon>
        <taxon>Sar</taxon>
        <taxon>Alveolata</taxon>
        <taxon>Dinophyceae</taxon>
        <taxon>Prorocentrales</taxon>
        <taxon>Prorocentraceae</taxon>
        <taxon>Prorocentrum</taxon>
    </lineage>
</organism>
<evidence type="ECO:0000256" key="1">
    <source>
        <dbReference type="SAM" id="MobiDB-lite"/>
    </source>
</evidence>
<evidence type="ECO:0000313" key="3">
    <source>
        <dbReference type="Proteomes" id="UP001189429"/>
    </source>
</evidence>
<feature type="non-terminal residue" evidence="2">
    <location>
        <position position="104"/>
    </location>
</feature>